<evidence type="ECO:0000256" key="1">
    <source>
        <dbReference type="SAM" id="Coils"/>
    </source>
</evidence>
<dbReference type="GO" id="GO:0046654">
    <property type="term" value="P:tetrahydrofolate biosynthetic process"/>
    <property type="evidence" value="ECO:0007669"/>
    <property type="project" value="TreeGrafter"/>
</dbReference>
<reference evidence="3 4" key="1">
    <citation type="submission" date="2024-01" db="EMBL/GenBank/DDBJ databases">
        <title>The genomes of 5 underutilized Papilionoideae crops provide insights into root nodulation and disease resistanc.</title>
        <authorList>
            <person name="Jiang F."/>
        </authorList>
    </citation>
    <scope>NUCLEOTIDE SEQUENCE [LARGE SCALE GENOMIC DNA]</scope>
    <source>
        <strain evidence="3">JINMINGXINNONG_FW02</strain>
        <tissue evidence="3">Leaves</tissue>
    </source>
</reference>
<sequence>MLMGPSRKRFLGEICPRPAAERDPATIAYVIAGILGGANIVRVHNVKDNLDAVKAASVHIVKWENELNLKLESADSARQVLYNSDHRIDELELQLQKCIIEKNDLEIKMEEAKHDTFIFGDLIVFLCSTI</sequence>
<keyword evidence="1" id="KW-0175">Coiled coil</keyword>
<dbReference type="AlphaFoldDB" id="A0AAN9NTF6"/>
<evidence type="ECO:0000313" key="3">
    <source>
        <dbReference type="EMBL" id="KAK7378145.1"/>
    </source>
</evidence>
<accession>A0AAN9NTF6</accession>
<dbReference type="SUPFAM" id="SSF51717">
    <property type="entry name" value="Dihydropteroate synthetase-like"/>
    <property type="match status" value="1"/>
</dbReference>
<evidence type="ECO:0000259" key="2">
    <source>
        <dbReference type="PROSITE" id="PS50972"/>
    </source>
</evidence>
<dbReference type="PROSITE" id="PS50972">
    <property type="entry name" value="PTERIN_BINDING"/>
    <property type="match status" value="1"/>
</dbReference>
<proteinExistence type="predicted"/>
<dbReference type="Gene3D" id="3.20.20.20">
    <property type="entry name" value="Dihydropteroate synthase-like"/>
    <property type="match status" value="1"/>
</dbReference>
<keyword evidence="4" id="KW-1185">Reference proteome</keyword>
<dbReference type="Pfam" id="PF00809">
    <property type="entry name" value="Pterin_bind"/>
    <property type="match status" value="1"/>
</dbReference>
<comment type="caution">
    <text evidence="3">The sequence shown here is derived from an EMBL/GenBank/DDBJ whole genome shotgun (WGS) entry which is preliminary data.</text>
</comment>
<protein>
    <recommendedName>
        <fullName evidence="2">Pterin-binding domain-containing protein</fullName>
    </recommendedName>
</protein>
<dbReference type="InterPro" id="IPR045031">
    <property type="entry name" value="DHP_synth-like"/>
</dbReference>
<dbReference type="PANTHER" id="PTHR20941">
    <property type="entry name" value="FOLATE SYNTHESIS PROTEINS"/>
    <property type="match status" value="1"/>
</dbReference>
<feature type="coiled-coil region" evidence="1">
    <location>
        <begin position="88"/>
        <end position="115"/>
    </location>
</feature>
<dbReference type="InterPro" id="IPR000489">
    <property type="entry name" value="Pterin-binding_dom"/>
</dbReference>
<dbReference type="PANTHER" id="PTHR20941:SF1">
    <property type="entry name" value="FOLIC ACID SYNTHESIS PROTEIN FOL1"/>
    <property type="match status" value="1"/>
</dbReference>
<dbReference type="Proteomes" id="UP001374584">
    <property type="component" value="Unassembled WGS sequence"/>
</dbReference>
<organism evidence="3 4">
    <name type="scientific">Phaseolus coccineus</name>
    <name type="common">Scarlet runner bean</name>
    <name type="synonym">Phaseolus multiflorus</name>
    <dbReference type="NCBI Taxonomy" id="3886"/>
    <lineage>
        <taxon>Eukaryota</taxon>
        <taxon>Viridiplantae</taxon>
        <taxon>Streptophyta</taxon>
        <taxon>Embryophyta</taxon>
        <taxon>Tracheophyta</taxon>
        <taxon>Spermatophyta</taxon>
        <taxon>Magnoliopsida</taxon>
        <taxon>eudicotyledons</taxon>
        <taxon>Gunneridae</taxon>
        <taxon>Pentapetalae</taxon>
        <taxon>rosids</taxon>
        <taxon>fabids</taxon>
        <taxon>Fabales</taxon>
        <taxon>Fabaceae</taxon>
        <taxon>Papilionoideae</taxon>
        <taxon>50 kb inversion clade</taxon>
        <taxon>NPAAA clade</taxon>
        <taxon>indigoferoid/millettioid clade</taxon>
        <taxon>Phaseoleae</taxon>
        <taxon>Phaseolus</taxon>
    </lineage>
</organism>
<feature type="domain" description="Pterin-binding" evidence="2">
    <location>
        <begin position="1"/>
        <end position="54"/>
    </location>
</feature>
<name>A0AAN9NTF6_PHACN</name>
<dbReference type="GO" id="GO:0004156">
    <property type="term" value="F:dihydropteroate synthase activity"/>
    <property type="evidence" value="ECO:0007669"/>
    <property type="project" value="TreeGrafter"/>
</dbReference>
<gene>
    <name evidence="3" type="ORF">VNO80_03582</name>
</gene>
<dbReference type="EMBL" id="JAYMYR010000002">
    <property type="protein sequence ID" value="KAK7378145.1"/>
    <property type="molecule type" value="Genomic_DNA"/>
</dbReference>
<dbReference type="InterPro" id="IPR011005">
    <property type="entry name" value="Dihydropteroate_synth-like_sf"/>
</dbReference>
<evidence type="ECO:0000313" key="4">
    <source>
        <dbReference type="Proteomes" id="UP001374584"/>
    </source>
</evidence>